<evidence type="ECO:0000256" key="5">
    <source>
        <dbReference type="ARBA" id="ARBA00020397"/>
    </source>
</evidence>
<dbReference type="Gene3D" id="3.30.930.10">
    <property type="entry name" value="Bira Bifunctional Protein, Domain 2"/>
    <property type="match status" value="1"/>
</dbReference>
<dbReference type="GO" id="GO:0016757">
    <property type="term" value="F:glycosyltransferase activity"/>
    <property type="evidence" value="ECO:0007669"/>
    <property type="project" value="UniProtKB-KW"/>
</dbReference>
<evidence type="ECO:0000256" key="9">
    <source>
        <dbReference type="PIRSR" id="PIRSR001549-1"/>
    </source>
</evidence>
<comment type="function">
    <text evidence="7 8">Required for the first step of histidine biosynthesis. May allow the feedback regulation of ATP phosphoribosyltransferase activity by histidine.</text>
</comment>
<evidence type="ECO:0000259" key="10">
    <source>
        <dbReference type="PROSITE" id="PS50862"/>
    </source>
</evidence>
<protein>
    <recommendedName>
        <fullName evidence="5 8">ATP phosphoribosyltransferase regulatory subunit</fullName>
    </recommendedName>
</protein>
<dbReference type="InterPro" id="IPR045864">
    <property type="entry name" value="aa-tRNA-synth_II/BPL/LPL"/>
</dbReference>
<comment type="pathway">
    <text evidence="2 8">Amino-acid biosynthesis; L-histidine biosynthesis; L-histidine from 5-phospho-alpha-D-ribose 1-diphosphate: step 1/9.</text>
</comment>
<feature type="binding site" evidence="9">
    <location>
        <begin position="264"/>
        <end position="265"/>
    </location>
    <ligand>
        <name>L-histidine</name>
        <dbReference type="ChEBI" id="CHEBI:57595"/>
    </ligand>
</feature>
<dbReference type="GO" id="GO:0000105">
    <property type="term" value="P:L-histidine biosynthetic process"/>
    <property type="evidence" value="ECO:0007669"/>
    <property type="project" value="UniProtKB-UniRule"/>
</dbReference>
<dbReference type="EMBL" id="FUXM01000025">
    <property type="protein sequence ID" value="SKA11373.1"/>
    <property type="molecule type" value="Genomic_DNA"/>
</dbReference>
<evidence type="ECO:0000256" key="8">
    <source>
        <dbReference type="HAMAP-Rule" id="MF_00125"/>
    </source>
</evidence>
<dbReference type="GO" id="GO:0006427">
    <property type="term" value="P:histidyl-tRNA aminoacylation"/>
    <property type="evidence" value="ECO:0007669"/>
    <property type="project" value="TreeGrafter"/>
</dbReference>
<evidence type="ECO:0000256" key="7">
    <source>
        <dbReference type="ARBA" id="ARBA00025246"/>
    </source>
</evidence>
<evidence type="ECO:0000313" key="11">
    <source>
        <dbReference type="EMBL" id="SKA11373.1"/>
    </source>
</evidence>
<comment type="subcellular location">
    <subcellularLocation>
        <location evidence="1 8">Cytoplasm</location>
    </subcellularLocation>
</comment>
<dbReference type="PIRSF" id="PIRSF001549">
    <property type="entry name" value="His-tRNA_synth"/>
    <property type="match status" value="1"/>
</dbReference>
<comment type="subunit">
    <text evidence="4 8">Heteromultimer composed of HisG and HisZ subunits.</text>
</comment>
<keyword evidence="8" id="KW-0368">Histidine biosynthesis</keyword>
<dbReference type="OrthoDB" id="9800814at2"/>
<proteinExistence type="inferred from homology"/>
<dbReference type="InterPro" id="IPR004516">
    <property type="entry name" value="HisRS/HisZ"/>
</dbReference>
<organism evidence="11 12">
    <name type="scientific">Carboxydocella sporoproducens DSM 16521</name>
    <dbReference type="NCBI Taxonomy" id="1121270"/>
    <lineage>
        <taxon>Bacteria</taxon>
        <taxon>Bacillati</taxon>
        <taxon>Bacillota</taxon>
        <taxon>Clostridia</taxon>
        <taxon>Eubacteriales</taxon>
        <taxon>Clostridiales Family XVI. Incertae Sedis</taxon>
        <taxon>Carboxydocella</taxon>
    </lineage>
</organism>
<feature type="binding site" evidence="9">
    <location>
        <begin position="81"/>
        <end position="83"/>
    </location>
    <ligand>
        <name>L-histidine</name>
        <dbReference type="ChEBI" id="CHEBI:57595"/>
    </ligand>
</feature>
<comment type="similarity">
    <text evidence="3 8">Belongs to the class-II aminoacyl-tRNA synthetase family. HisZ subfamily.</text>
</comment>
<comment type="miscellaneous">
    <text evidence="8">This function is generally fulfilled by the C-terminal part of HisG, which is missing in some bacteria such as this one.</text>
</comment>
<name>A0A1T4R652_9FIRM</name>
<dbReference type="InterPro" id="IPR041715">
    <property type="entry name" value="HisRS-like_core"/>
</dbReference>
<evidence type="ECO:0000256" key="2">
    <source>
        <dbReference type="ARBA" id="ARBA00004667"/>
    </source>
</evidence>
<dbReference type="CDD" id="cd00773">
    <property type="entry name" value="HisRS-like_core"/>
    <property type="match status" value="1"/>
</dbReference>
<dbReference type="PANTHER" id="PTHR43707">
    <property type="entry name" value="HISTIDYL-TRNA SYNTHETASE"/>
    <property type="match status" value="1"/>
</dbReference>
<dbReference type="InterPro" id="IPR004517">
    <property type="entry name" value="HisZ"/>
</dbReference>
<dbReference type="Pfam" id="PF13393">
    <property type="entry name" value="tRNA-synt_His"/>
    <property type="match status" value="1"/>
</dbReference>
<dbReference type="RefSeq" id="WP_078665978.1">
    <property type="nucleotide sequence ID" value="NZ_FUXM01000025.1"/>
</dbReference>
<accession>A0A1T4R652</accession>
<evidence type="ECO:0000256" key="3">
    <source>
        <dbReference type="ARBA" id="ARBA00005539"/>
    </source>
</evidence>
<keyword evidence="11" id="KW-0808">Transferase</keyword>
<evidence type="ECO:0000256" key="1">
    <source>
        <dbReference type="ARBA" id="ARBA00004496"/>
    </source>
</evidence>
<dbReference type="GO" id="GO:0140096">
    <property type="term" value="F:catalytic activity, acting on a protein"/>
    <property type="evidence" value="ECO:0007669"/>
    <property type="project" value="UniProtKB-ARBA"/>
</dbReference>
<evidence type="ECO:0000313" key="12">
    <source>
        <dbReference type="Proteomes" id="UP000189933"/>
    </source>
</evidence>
<dbReference type="Proteomes" id="UP000189933">
    <property type="component" value="Unassembled WGS sequence"/>
</dbReference>
<dbReference type="GO" id="GO:0005737">
    <property type="term" value="C:cytoplasm"/>
    <property type="evidence" value="ECO:0007669"/>
    <property type="project" value="UniProtKB-SubCell"/>
</dbReference>
<dbReference type="InterPro" id="IPR006195">
    <property type="entry name" value="aa-tRNA-synth_II"/>
</dbReference>
<evidence type="ECO:0000256" key="6">
    <source>
        <dbReference type="ARBA" id="ARBA00022490"/>
    </source>
</evidence>
<dbReference type="GO" id="GO:0004821">
    <property type="term" value="F:histidine-tRNA ligase activity"/>
    <property type="evidence" value="ECO:0007669"/>
    <property type="project" value="TreeGrafter"/>
</dbReference>
<keyword evidence="12" id="KW-1185">Reference proteome</keyword>
<dbReference type="PROSITE" id="PS50862">
    <property type="entry name" value="AA_TRNA_LIGASE_II"/>
    <property type="match status" value="1"/>
</dbReference>
<dbReference type="NCBIfam" id="TIGR00443">
    <property type="entry name" value="hisZ_biosyn_reg"/>
    <property type="match status" value="1"/>
</dbReference>
<gene>
    <name evidence="8" type="primary">hisZ</name>
    <name evidence="11" type="ORF">SAMN02745885_01944</name>
</gene>
<dbReference type="HAMAP" id="MF_00125">
    <property type="entry name" value="HisZ"/>
    <property type="match status" value="1"/>
</dbReference>
<feature type="domain" description="Aminoacyl-transfer RNA synthetases class-II family profile" evidence="10">
    <location>
        <begin position="24"/>
        <end position="314"/>
    </location>
</feature>
<feature type="binding site" evidence="9">
    <location>
        <position position="125"/>
    </location>
    <ligand>
        <name>L-histidine</name>
        <dbReference type="ChEBI" id="CHEBI:57595"/>
    </ligand>
</feature>
<feature type="binding site" evidence="9">
    <location>
        <position position="260"/>
    </location>
    <ligand>
        <name>L-histidine</name>
        <dbReference type="ChEBI" id="CHEBI:57595"/>
    </ligand>
</feature>
<sequence length="358" mass="39978">MEKEKFWRIPAGVRDWLPGERASRRQLEEVMTRTFALWGYREVATPTLEYWDSISLGLNDEGREVIKLIDRNGDILALRPDWTTPIARLTASRLAQWPLPLRLFYSGQVFTQVEPQVGRWREYGQAGVELIGLPGGWADGEVVALAAESLLAAGLKEFQLHLGHMGLLQGLMAEQGLTPEQEREVKAAVSRKDLVRAEQLLGRGAELLTLRGGREMLVRAEQLTRGPEAAQALAELGETMDYLEAYGLAERIVLDFSLLRGLDYYTGVIFEGFAPGLGFSLCGGGRYDGLLARFGQPLPATGFAIGYERLLLALERQGVNRQGMDTEVRLQRREKNWTEVLAEARRRRAAGEIVIVEG</sequence>
<feature type="binding site" evidence="9">
    <location>
        <position position="129"/>
    </location>
    <ligand>
        <name>L-histidine</name>
        <dbReference type="ChEBI" id="CHEBI:57595"/>
    </ligand>
</feature>
<keyword evidence="8" id="KW-0028">Amino-acid biosynthesis</keyword>
<dbReference type="PANTHER" id="PTHR43707:SF1">
    <property type="entry name" value="HISTIDINE--TRNA LIGASE, MITOCHONDRIAL-RELATED"/>
    <property type="match status" value="1"/>
</dbReference>
<keyword evidence="11" id="KW-0328">Glycosyltransferase</keyword>
<evidence type="ECO:0000256" key="4">
    <source>
        <dbReference type="ARBA" id="ARBA00011496"/>
    </source>
</evidence>
<dbReference type="SUPFAM" id="SSF55681">
    <property type="entry name" value="Class II aaRS and biotin synthetases"/>
    <property type="match status" value="1"/>
</dbReference>
<reference evidence="12" key="1">
    <citation type="submission" date="2017-02" db="EMBL/GenBank/DDBJ databases">
        <authorList>
            <person name="Varghese N."/>
            <person name="Submissions S."/>
        </authorList>
    </citation>
    <scope>NUCLEOTIDE SEQUENCE [LARGE SCALE GENOMIC DNA]</scope>
    <source>
        <strain evidence="12">DSM 16521</strain>
    </source>
</reference>
<dbReference type="UniPathway" id="UPA00031">
    <property type="reaction ID" value="UER00006"/>
</dbReference>
<dbReference type="AlphaFoldDB" id="A0A1T4R652"/>
<keyword evidence="6 8" id="KW-0963">Cytoplasm</keyword>